<feature type="region of interest" description="Disordered" evidence="1">
    <location>
        <begin position="1"/>
        <end position="130"/>
    </location>
</feature>
<dbReference type="OrthoDB" id="8048523at2759"/>
<feature type="compositionally biased region" description="Basic and acidic residues" evidence="1">
    <location>
        <begin position="268"/>
        <end position="284"/>
    </location>
</feature>
<evidence type="ECO:0000313" key="2">
    <source>
        <dbReference type="EMBL" id="RDB18031.1"/>
    </source>
</evidence>
<dbReference type="PANTHER" id="PTHR20923:SF1">
    <property type="entry name" value="G PATCH DOMAIN AND ANKYRIN REPEAT-CONTAINING PROTEIN 1"/>
    <property type="match status" value="1"/>
</dbReference>
<proteinExistence type="predicted"/>
<dbReference type="EMBL" id="LUEZ02000107">
    <property type="protein sequence ID" value="RDB18031.1"/>
    <property type="molecule type" value="Genomic_DNA"/>
</dbReference>
<feature type="compositionally biased region" description="Polar residues" evidence="1">
    <location>
        <begin position="58"/>
        <end position="72"/>
    </location>
</feature>
<accession>A0A369J7J5</accession>
<feature type="compositionally biased region" description="Basic and acidic residues" evidence="1">
    <location>
        <begin position="13"/>
        <end position="25"/>
    </location>
</feature>
<keyword evidence="3" id="KW-1185">Reference proteome</keyword>
<organism evidence="2 3">
    <name type="scientific">Hypsizygus marmoreus</name>
    <name type="common">White beech mushroom</name>
    <name type="synonym">Agaricus marmoreus</name>
    <dbReference type="NCBI Taxonomy" id="39966"/>
    <lineage>
        <taxon>Eukaryota</taxon>
        <taxon>Fungi</taxon>
        <taxon>Dikarya</taxon>
        <taxon>Basidiomycota</taxon>
        <taxon>Agaricomycotina</taxon>
        <taxon>Agaricomycetes</taxon>
        <taxon>Agaricomycetidae</taxon>
        <taxon>Agaricales</taxon>
        <taxon>Tricholomatineae</taxon>
        <taxon>Lyophyllaceae</taxon>
        <taxon>Hypsizygus</taxon>
    </lineage>
</organism>
<feature type="region of interest" description="Disordered" evidence="1">
    <location>
        <begin position="260"/>
        <end position="299"/>
    </location>
</feature>
<dbReference type="AlphaFoldDB" id="A0A369J7J5"/>
<gene>
    <name evidence="2" type="ORF">Hypma_000703</name>
</gene>
<feature type="region of interest" description="Disordered" evidence="1">
    <location>
        <begin position="196"/>
        <end position="216"/>
    </location>
</feature>
<sequence length="385" mass="42585">MATTSHTIYSLYEPREDKSPIRETSPEEDGSDSWRYDTSFGPARPPPPRFVPASVPSDTWNSSHIASSSNKPYSPLGAHLSSWYRSLSSQEESEELPNTDVGVVPPPHSPRSTEASPPSSSYGRPREKRNKNNWFIMNAIQSEPLVQPDSRPPSLAEIIARDPPPLPSEGKYTPPVWLEIGPSNKGFAMLQRSGWSEGEPLGPDVVRRPTGTSHADMIPLIGTKRTEVGKQEILEVELADFDGVNELRKVDIIDLTLSDSEDEDEADDDKRSRGVGETHKDSESSHPPAHPEGTLTHGRTALITPIATVLKSDRLGIGLKAKTVGPYKASQKRITHNAAMLAAHIRAAEESRKRKKIYGRGKRGFTVQYKRNETDRKMLLAHLNN</sequence>
<dbReference type="Proteomes" id="UP000076154">
    <property type="component" value="Unassembled WGS sequence"/>
</dbReference>
<name>A0A369J7J5_HYPMA</name>
<dbReference type="STRING" id="39966.A0A369J7J5"/>
<protein>
    <recommendedName>
        <fullName evidence="4">G-patch domain-containing protein</fullName>
    </recommendedName>
</protein>
<dbReference type="PANTHER" id="PTHR20923">
    <property type="entry name" value="BAT4 PROTEIN-RELATED"/>
    <property type="match status" value="1"/>
</dbReference>
<reference evidence="2" key="1">
    <citation type="submission" date="2018-04" db="EMBL/GenBank/DDBJ databases">
        <title>Whole genome sequencing of Hypsizygus marmoreus.</title>
        <authorList>
            <person name="Choi I.-G."/>
            <person name="Min B."/>
            <person name="Kim J.-G."/>
            <person name="Kim S."/>
            <person name="Oh Y.-L."/>
            <person name="Kong W.-S."/>
            <person name="Park H."/>
            <person name="Jeong J."/>
            <person name="Song E.-S."/>
        </authorList>
    </citation>
    <scope>NUCLEOTIDE SEQUENCE [LARGE SCALE GENOMIC DNA]</scope>
    <source>
        <strain evidence="2">51987-8</strain>
    </source>
</reference>
<comment type="caution">
    <text evidence="2">The sequence shown here is derived from an EMBL/GenBank/DDBJ whole genome shotgun (WGS) entry which is preliminary data.</text>
</comment>
<evidence type="ECO:0000256" key="1">
    <source>
        <dbReference type="SAM" id="MobiDB-lite"/>
    </source>
</evidence>
<dbReference type="InterPro" id="IPR039146">
    <property type="entry name" value="GPANK1"/>
</dbReference>
<evidence type="ECO:0000313" key="3">
    <source>
        <dbReference type="Proteomes" id="UP000076154"/>
    </source>
</evidence>
<dbReference type="InParanoid" id="A0A369J7J5"/>
<evidence type="ECO:0008006" key="4">
    <source>
        <dbReference type="Google" id="ProtNLM"/>
    </source>
</evidence>
<feature type="compositionally biased region" description="Polar residues" evidence="1">
    <location>
        <begin position="110"/>
        <end position="122"/>
    </location>
</feature>